<evidence type="ECO:0000313" key="7">
    <source>
        <dbReference type="Proteomes" id="UP000694501"/>
    </source>
</evidence>
<dbReference type="PROSITE" id="PS50949">
    <property type="entry name" value="HTH_GNTR"/>
    <property type="match status" value="1"/>
</dbReference>
<dbReference type="InterPro" id="IPR000524">
    <property type="entry name" value="Tscrpt_reg_HTH_GntR"/>
</dbReference>
<dbReference type="Gene3D" id="1.20.120.530">
    <property type="entry name" value="GntR ligand-binding domain-like"/>
    <property type="match status" value="1"/>
</dbReference>
<evidence type="ECO:0000256" key="3">
    <source>
        <dbReference type="ARBA" id="ARBA00023163"/>
    </source>
</evidence>
<evidence type="ECO:0000256" key="4">
    <source>
        <dbReference type="SAM" id="MobiDB-lite"/>
    </source>
</evidence>
<dbReference type="Pfam" id="PF00392">
    <property type="entry name" value="GntR"/>
    <property type="match status" value="1"/>
</dbReference>
<dbReference type="SMART" id="SM00345">
    <property type="entry name" value="HTH_GNTR"/>
    <property type="match status" value="1"/>
</dbReference>
<dbReference type="GO" id="GO:0003700">
    <property type="term" value="F:DNA-binding transcription factor activity"/>
    <property type="evidence" value="ECO:0007669"/>
    <property type="project" value="InterPro"/>
</dbReference>
<keyword evidence="2" id="KW-0238">DNA-binding</keyword>
<dbReference type="PANTHER" id="PTHR43537:SF45">
    <property type="entry name" value="GNTR FAMILY REGULATORY PROTEIN"/>
    <property type="match status" value="1"/>
</dbReference>
<protein>
    <submittedName>
        <fullName evidence="6">FCD domain-containing protein</fullName>
    </submittedName>
</protein>
<dbReference type="InterPro" id="IPR011711">
    <property type="entry name" value="GntR_C"/>
</dbReference>
<sequence length="301" mass="31597">MNERATRAAVPGQVNAPSEPAVRPAVPSPATAPAAETDGDGGPIPAPDPARRPADGPGAPPIRTGSTAVCAEPSPLREGAAGSSRAEAARGEHVHSEPAPPRTPQRHSVRGQVLAALREALLRGELVPGEVYSAPLLGARFGVSATPVREAMQQLAAEGAVETVPNRGFRVARRTPDELAELAELRTLLEVPTVLALARSRPPLTWQALRPLAEAAHRCAARGDTAGYVVADQSFHRALVEPGGNRQLAALVEELCRRAWRAPATPERLRARGRLHGALLDALGAGETEQAETLLREQLSV</sequence>
<feature type="compositionally biased region" description="Low complexity" evidence="4">
    <location>
        <begin position="16"/>
        <end position="36"/>
    </location>
</feature>
<dbReference type="GO" id="GO:0003677">
    <property type="term" value="F:DNA binding"/>
    <property type="evidence" value="ECO:0007669"/>
    <property type="project" value="UniProtKB-KW"/>
</dbReference>
<evidence type="ECO:0000256" key="2">
    <source>
        <dbReference type="ARBA" id="ARBA00023125"/>
    </source>
</evidence>
<gene>
    <name evidence="6" type="ORF">JGS22_023465</name>
</gene>
<feature type="compositionally biased region" description="Low complexity" evidence="4">
    <location>
        <begin position="77"/>
        <end position="86"/>
    </location>
</feature>
<evidence type="ECO:0000256" key="1">
    <source>
        <dbReference type="ARBA" id="ARBA00023015"/>
    </source>
</evidence>
<dbReference type="AlphaFoldDB" id="A0A949JUU1"/>
<reference evidence="6" key="1">
    <citation type="submission" date="2021-06" db="EMBL/GenBank/DDBJ databases">
        <title>Sequencing of actinobacteria type strains.</title>
        <authorList>
            <person name="Nguyen G.-S."/>
            <person name="Wentzel A."/>
        </authorList>
    </citation>
    <scope>NUCLEOTIDE SEQUENCE</scope>
    <source>
        <strain evidence="6">P38-E01</strain>
    </source>
</reference>
<name>A0A949JUU1_9ACTN</name>
<proteinExistence type="predicted"/>
<evidence type="ECO:0000259" key="5">
    <source>
        <dbReference type="PROSITE" id="PS50949"/>
    </source>
</evidence>
<dbReference type="Pfam" id="PF07729">
    <property type="entry name" value="FCD"/>
    <property type="match status" value="1"/>
</dbReference>
<dbReference type="InterPro" id="IPR008920">
    <property type="entry name" value="TF_FadR/GntR_C"/>
</dbReference>
<keyword evidence="7" id="KW-1185">Reference proteome</keyword>
<organism evidence="6 7">
    <name type="scientific">Streptomyces tardus</name>
    <dbReference type="NCBI Taxonomy" id="2780544"/>
    <lineage>
        <taxon>Bacteria</taxon>
        <taxon>Bacillati</taxon>
        <taxon>Actinomycetota</taxon>
        <taxon>Actinomycetes</taxon>
        <taxon>Kitasatosporales</taxon>
        <taxon>Streptomycetaceae</taxon>
        <taxon>Streptomyces</taxon>
    </lineage>
</organism>
<dbReference type="PANTHER" id="PTHR43537">
    <property type="entry name" value="TRANSCRIPTIONAL REGULATOR, GNTR FAMILY"/>
    <property type="match status" value="1"/>
</dbReference>
<dbReference type="Proteomes" id="UP000694501">
    <property type="component" value="Unassembled WGS sequence"/>
</dbReference>
<feature type="compositionally biased region" description="Basic and acidic residues" evidence="4">
    <location>
        <begin position="87"/>
        <end position="96"/>
    </location>
</feature>
<dbReference type="SMART" id="SM00895">
    <property type="entry name" value="FCD"/>
    <property type="match status" value="1"/>
</dbReference>
<dbReference type="EMBL" id="JAELVF020000004">
    <property type="protein sequence ID" value="MBU7600505.1"/>
    <property type="molecule type" value="Genomic_DNA"/>
</dbReference>
<keyword evidence="3" id="KW-0804">Transcription</keyword>
<dbReference type="SUPFAM" id="SSF48008">
    <property type="entry name" value="GntR ligand-binding domain-like"/>
    <property type="match status" value="1"/>
</dbReference>
<comment type="caution">
    <text evidence="6">The sequence shown here is derived from an EMBL/GenBank/DDBJ whole genome shotgun (WGS) entry which is preliminary data.</text>
</comment>
<dbReference type="InterPro" id="IPR036388">
    <property type="entry name" value="WH-like_DNA-bd_sf"/>
</dbReference>
<dbReference type="CDD" id="cd07377">
    <property type="entry name" value="WHTH_GntR"/>
    <property type="match status" value="1"/>
</dbReference>
<feature type="region of interest" description="Disordered" evidence="4">
    <location>
        <begin position="1"/>
        <end position="108"/>
    </location>
</feature>
<feature type="domain" description="HTH gntR-type" evidence="5">
    <location>
        <begin position="107"/>
        <end position="174"/>
    </location>
</feature>
<dbReference type="InterPro" id="IPR036390">
    <property type="entry name" value="WH_DNA-bd_sf"/>
</dbReference>
<evidence type="ECO:0000313" key="6">
    <source>
        <dbReference type="EMBL" id="MBU7600505.1"/>
    </source>
</evidence>
<dbReference type="Gene3D" id="1.10.10.10">
    <property type="entry name" value="Winged helix-like DNA-binding domain superfamily/Winged helix DNA-binding domain"/>
    <property type="match status" value="1"/>
</dbReference>
<accession>A0A949JUU1</accession>
<dbReference type="SUPFAM" id="SSF46785">
    <property type="entry name" value="Winged helix' DNA-binding domain"/>
    <property type="match status" value="1"/>
</dbReference>
<keyword evidence="1" id="KW-0805">Transcription regulation</keyword>